<dbReference type="SUPFAM" id="SSF47459">
    <property type="entry name" value="HLH, helix-loop-helix DNA-binding domain"/>
    <property type="match status" value="1"/>
</dbReference>
<keyword evidence="3" id="KW-0804">Transcription</keyword>
<dbReference type="InterPro" id="IPR036638">
    <property type="entry name" value="HLH_DNA-bd_sf"/>
</dbReference>
<dbReference type="Gene3D" id="4.10.280.10">
    <property type="entry name" value="Helix-loop-helix DNA-binding domain"/>
    <property type="match status" value="1"/>
</dbReference>
<evidence type="ECO:0000313" key="8">
    <source>
        <dbReference type="EMBL" id="CAI9095807.1"/>
    </source>
</evidence>
<keyword evidence="4" id="KW-0539">Nucleus</keyword>
<name>A0AAV1CMM7_OLDCO</name>
<dbReference type="InterPro" id="IPR052610">
    <property type="entry name" value="bHLH_transcription_regulator"/>
</dbReference>
<dbReference type="PROSITE" id="PS50888">
    <property type="entry name" value="BHLH"/>
    <property type="match status" value="1"/>
</dbReference>
<dbReference type="Proteomes" id="UP001161247">
    <property type="component" value="Chromosome 2"/>
</dbReference>
<keyword evidence="2" id="KW-0805">Transcription regulation</keyword>
<feature type="domain" description="BHLH" evidence="7">
    <location>
        <begin position="121"/>
        <end position="170"/>
    </location>
</feature>
<sequence length="228" mass="26152">MHMDSLQETWSPFSLDSMLEDDDLMNFIQTDLEKNYSNSMDQPTTNQLLPCSFSNPADIPSSEETAPFKNMDFSGSSSSSSSSSSSTEELQLWDDDDQCNFGTLMNDSPLMPVKKITRTPLQAKSHVIAERKRREKLLKRFKDLSDLIPGLKKSDKMSIIDGAINSLKEYDRQIKDLTQKLDEERRKWKEGVEHVDDVDDDAKENPCLYGDADFEVDCHQLKRRKLQN</sequence>
<evidence type="ECO:0000313" key="9">
    <source>
        <dbReference type="Proteomes" id="UP001161247"/>
    </source>
</evidence>
<dbReference type="EMBL" id="OX459119">
    <property type="protein sequence ID" value="CAI9095807.1"/>
    <property type="molecule type" value="Genomic_DNA"/>
</dbReference>
<gene>
    <name evidence="8" type="ORF">OLC1_LOCUS6698</name>
</gene>
<evidence type="ECO:0000259" key="7">
    <source>
        <dbReference type="PROSITE" id="PS50888"/>
    </source>
</evidence>
<keyword evidence="5" id="KW-0175">Coiled coil</keyword>
<dbReference type="GO" id="GO:0046983">
    <property type="term" value="F:protein dimerization activity"/>
    <property type="evidence" value="ECO:0007669"/>
    <property type="project" value="InterPro"/>
</dbReference>
<feature type="coiled-coil region" evidence="5">
    <location>
        <begin position="160"/>
        <end position="187"/>
    </location>
</feature>
<evidence type="ECO:0000256" key="5">
    <source>
        <dbReference type="SAM" id="Coils"/>
    </source>
</evidence>
<feature type="compositionally biased region" description="Polar residues" evidence="6">
    <location>
        <begin position="36"/>
        <end position="55"/>
    </location>
</feature>
<evidence type="ECO:0000256" key="1">
    <source>
        <dbReference type="ARBA" id="ARBA00004123"/>
    </source>
</evidence>
<accession>A0AAV1CMM7</accession>
<feature type="compositionally biased region" description="Low complexity" evidence="6">
    <location>
        <begin position="74"/>
        <end position="86"/>
    </location>
</feature>
<evidence type="ECO:0000256" key="6">
    <source>
        <dbReference type="SAM" id="MobiDB-lite"/>
    </source>
</evidence>
<feature type="region of interest" description="Disordered" evidence="6">
    <location>
        <begin position="36"/>
        <end position="91"/>
    </location>
</feature>
<evidence type="ECO:0000256" key="4">
    <source>
        <dbReference type="ARBA" id="ARBA00023242"/>
    </source>
</evidence>
<organism evidence="8 9">
    <name type="scientific">Oldenlandia corymbosa var. corymbosa</name>
    <dbReference type="NCBI Taxonomy" id="529605"/>
    <lineage>
        <taxon>Eukaryota</taxon>
        <taxon>Viridiplantae</taxon>
        <taxon>Streptophyta</taxon>
        <taxon>Embryophyta</taxon>
        <taxon>Tracheophyta</taxon>
        <taxon>Spermatophyta</taxon>
        <taxon>Magnoliopsida</taxon>
        <taxon>eudicotyledons</taxon>
        <taxon>Gunneridae</taxon>
        <taxon>Pentapetalae</taxon>
        <taxon>asterids</taxon>
        <taxon>lamiids</taxon>
        <taxon>Gentianales</taxon>
        <taxon>Rubiaceae</taxon>
        <taxon>Rubioideae</taxon>
        <taxon>Spermacoceae</taxon>
        <taxon>Hedyotis-Oldenlandia complex</taxon>
        <taxon>Oldenlandia</taxon>
    </lineage>
</organism>
<keyword evidence="9" id="KW-1185">Reference proteome</keyword>
<proteinExistence type="predicted"/>
<dbReference type="GO" id="GO:0005634">
    <property type="term" value="C:nucleus"/>
    <property type="evidence" value="ECO:0007669"/>
    <property type="project" value="UniProtKB-SubCell"/>
</dbReference>
<protein>
    <submittedName>
        <fullName evidence="8">OLC1v1031828C1</fullName>
    </submittedName>
</protein>
<evidence type="ECO:0000256" key="2">
    <source>
        <dbReference type="ARBA" id="ARBA00023015"/>
    </source>
</evidence>
<dbReference type="SMART" id="SM00353">
    <property type="entry name" value="HLH"/>
    <property type="match status" value="1"/>
</dbReference>
<dbReference type="PANTHER" id="PTHR45959">
    <property type="entry name" value="BHLH TRANSCRIPTION FACTOR"/>
    <property type="match status" value="1"/>
</dbReference>
<comment type="subcellular location">
    <subcellularLocation>
        <location evidence="1">Nucleus</location>
    </subcellularLocation>
</comment>
<dbReference type="AlphaFoldDB" id="A0AAV1CMM7"/>
<reference evidence="8" key="1">
    <citation type="submission" date="2023-03" db="EMBL/GenBank/DDBJ databases">
        <authorList>
            <person name="Julca I."/>
        </authorList>
    </citation>
    <scope>NUCLEOTIDE SEQUENCE</scope>
</reference>
<dbReference type="PANTHER" id="PTHR45959:SF2">
    <property type="entry name" value="BHLH TRANSCRIPTION FACTOR"/>
    <property type="match status" value="1"/>
</dbReference>
<evidence type="ECO:0000256" key="3">
    <source>
        <dbReference type="ARBA" id="ARBA00023163"/>
    </source>
</evidence>
<dbReference type="Pfam" id="PF00010">
    <property type="entry name" value="HLH"/>
    <property type="match status" value="1"/>
</dbReference>
<dbReference type="InterPro" id="IPR011598">
    <property type="entry name" value="bHLH_dom"/>
</dbReference>